<keyword evidence="2" id="KW-1185">Reference proteome</keyword>
<accession>E5A4A9</accession>
<dbReference type="EMBL" id="FP929133">
    <property type="protein sequence ID" value="CBX98454.1"/>
    <property type="molecule type" value="Genomic_DNA"/>
</dbReference>
<reference evidence="2" key="1">
    <citation type="journal article" date="2011" name="Nat. Commun.">
        <title>Effector diversification within compartments of the Leptosphaeria maculans genome affected by Repeat-Induced Point mutations.</title>
        <authorList>
            <person name="Rouxel T."/>
            <person name="Grandaubert J."/>
            <person name="Hane J.K."/>
            <person name="Hoede C."/>
            <person name="van de Wouw A.P."/>
            <person name="Couloux A."/>
            <person name="Dominguez V."/>
            <person name="Anthouard V."/>
            <person name="Bally P."/>
            <person name="Bourras S."/>
            <person name="Cozijnsen A.J."/>
            <person name="Ciuffetti L.M."/>
            <person name="Degrave A."/>
            <person name="Dilmaghani A."/>
            <person name="Duret L."/>
            <person name="Fudal I."/>
            <person name="Goodwin S.B."/>
            <person name="Gout L."/>
            <person name="Glaser N."/>
            <person name="Linglin J."/>
            <person name="Kema G.H.J."/>
            <person name="Lapalu N."/>
            <person name="Lawrence C.B."/>
            <person name="May K."/>
            <person name="Meyer M."/>
            <person name="Ollivier B."/>
            <person name="Poulain J."/>
            <person name="Schoch C.L."/>
            <person name="Simon A."/>
            <person name="Spatafora J.W."/>
            <person name="Stachowiak A."/>
            <person name="Turgeon B.G."/>
            <person name="Tyler B.M."/>
            <person name="Vincent D."/>
            <person name="Weissenbach J."/>
            <person name="Amselem J."/>
            <person name="Quesneville H."/>
            <person name="Oliver R.P."/>
            <person name="Wincker P."/>
            <person name="Balesdent M.-H."/>
            <person name="Howlett B.J."/>
        </authorList>
    </citation>
    <scope>NUCLEOTIDE SEQUENCE [LARGE SCALE GENOMIC DNA]</scope>
    <source>
        <strain evidence="2">JN3 / isolate v23.1.3 / race Av1-4-5-6-7-8</strain>
    </source>
</reference>
<evidence type="ECO:0000313" key="2">
    <source>
        <dbReference type="Proteomes" id="UP000002668"/>
    </source>
</evidence>
<dbReference type="AlphaFoldDB" id="E5A4A9"/>
<evidence type="ECO:0000313" key="1">
    <source>
        <dbReference type="EMBL" id="CBX98454.1"/>
    </source>
</evidence>
<organism evidence="2">
    <name type="scientific">Leptosphaeria maculans (strain JN3 / isolate v23.1.3 / race Av1-4-5-6-7-8)</name>
    <name type="common">Blackleg fungus</name>
    <name type="synonym">Phoma lingam</name>
    <dbReference type="NCBI Taxonomy" id="985895"/>
    <lineage>
        <taxon>Eukaryota</taxon>
        <taxon>Fungi</taxon>
        <taxon>Dikarya</taxon>
        <taxon>Ascomycota</taxon>
        <taxon>Pezizomycotina</taxon>
        <taxon>Dothideomycetes</taxon>
        <taxon>Pleosporomycetidae</taxon>
        <taxon>Pleosporales</taxon>
        <taxon>Pleosporineae</taxon>
        <taxon>Leptosphaeriaceae</taxon>
        <taxon>Plenodomus</taxon>
        <taxon>Plenodomus lingam/Leptosphaeria maculans species complex</taxon>
    </lineage>
</organism>
<dbReference type="VEuPathDB" id="FungiDB:LEMA_uP098630.1"/>
<dbReference type="InParanoid" id="E5A4A9"/>
<gene>
    <name evidence="1" type="ORF">LEMA_uP098630.1</name>
</gene>
<name>E5A4A9_LEPMJ</name>
<proteinExistence type="predicted"/>
<protein>
    <submittedName>
        <fullName evidence="1">Predicted protein</fullName>
    </submittedName>
</protein>
<dbReference type="Proteomes" id="UP000002668">
    <property type="component" value="Genome"/>
</dbReference>
<sequence>MCQTSSPFATCPVFLPNPHHMAVTRLFNHLFVVPMAGCSTLVSFNIDSTRNAGIDFT</sequence>
<dbReference type="HOGENOM" id="CLU_2996900_0_0_1"/>